<dbReference type="OrthoDB" id="10029326at2759"/>
<accession>A0A0D0CGI7</accession>
<feature type="signal peptide" evidence="11">
    <location>
        <begin position="1"/>
        <end position="16"/>
    </location>
</feature>
<dbReference type="InterPro" id="IPR046756">
    <property type="entry name" value="VAS1/VOA1_TM"/>
</dbReference>
<feature type="domain" description="V-type proton ATPase subunit S1/VOA1 transmembrane" evidence="12">
    <location>
        <begin position="231"/>
        <end position="269"/>
    </location>
</feature>
<evidence type="ECO:0000256" key="11">
    <source>
        <dbReference type="SAM" id="SignalP"/>
    </source>
</evidence>
<feature type="chain" id="PRO_5002207904" description="Protein BIG1" evidence="11">
    <location>
        <begin position="17"/>
        <end position="283"/>
    </location>
</feature>
<dbReference type="EMBL" id="KN834792">
    <property type="protein sequence ID" value="KIK57302.1"/>
    <property type="molecule type" value="Genomic_DNA"/>
</dbReference>
<keyword evidence="9" id="KW-0961">Cell wall biogenesis/degradation</keyword>
<dbReference type="InterPro" id="IPR037654">
    <property type="entry name" value="Big1"/>
</dbReference>
<gene>
    <name evidence="13" type="ORF">GYMLUDRAFT_46569</name>
</gene>
<keyword evidence="7 10" id="KW-1133">Transmembrane helix</keyword>
<organism evidence="13 14">
    <name type="scientific">Collybiopsis luxurians FD-317 M1</name>
    <dbReference type="NCBI Taxonomy" id="944289"/>
    <lineage>
        <taxon>Eukaryota</taxon>
        <taxon>Fungi</taxon>
        <taxon>Dikarya</taxon>
        <taxon>Basidiomycota</taxon>
        <taxon>Agaricomycotina</taxon>
        <taxon>Agaricomycetes</taxon>
        <taxon>Agaricomycetidae</taxon>
        <taxon>Agaricales</taxon>
        <taxon>Marasmiineae</taxon>
        <taxon>Omphalotaceae</taxon>
        <taxon>Collybiopsis</taxon>
        <taxon>Collybiopsis luxurians</taxon>
    </lineage>
</organism>
<keyword evidence="14" id="KW-1185">Reference proteome</keyword>
<dbReference type="GO" id="GO:0009272">
    <property type="term" value="P:fungal-type cell wall biogenesis"/>
    <property type="evidence" value="ECO:0007669"/>
    <property type="project" value="TreeGrafter"/>
</dbReference>
<dbReference type="PANTHER" id="PTHR28285">
    <property type="entry name" value="PROTEIN BIG1"/>
    <property type="match status" value="1"/>
</dbReference>
<evidence type="ECO:0000256" key="8">
    <source>
        <dbReference type="ARBA" id="ARBA00023136"/>
    </source>
</evidence>
<keyword evidence="5 11" id="KW-0732">Signal</keyword>
<evidence type="ECO:0000256" key="6">
    <source>
        <dbReference type="ARBA" id="ARBA00022824"/>
    </source>
</evidence>
<protein>
    <recommendedName>
        <fullName evidence="3">Protein BIG1</fullName>
    </recommendedName>
</protein>
<evidence type="ECO:0000259" key="12">
    <source>
        <dbReference type="Pfam" id="PF20520"/>
    </source>
</evidence>
<reference evidence="13 14" key="1">
    <citation type="submission" date="2014-04" db="EMBL/GenBank/DDBJ databases">
        <title>Evolutionary Origins and Diversification of the Mycorrhizal Mutualists.</title>
        <authorList>
            <consortium name="DOE Joint Genome Institute"/>
            <consortium name="Mycorrhizal Genomics Consortium"/>
            <person name="Kohler A."/>
            <person name="Kuo A."/>
            <person name="Nagy L.G."/>
            <person name="Floudas D."/>
            <person name="Copeland A."/>
            <person name="Barry K.W."/>
            <person name="Cichocki N."/>
            <person name="Veneault-Fourrey C."/>
            <person name="LaButti K."/>
            <person name="Lindquist E.A."/>
            <person name="Lipzen A."/>
            <person name="Lundell T."/>
            <person name="Morin E."/>
            <person name="Murat C."/>
            <person name="Riley R."/>
            <person name="Ohm R."/>
            <person name="Sun H."/>
            <person name="Tunlid A."/>
            <person name="Henrissat B."/>
            <person name="Grigoriev I.V."/>
            <person name="Hibbett D.S."/>
            <person name="Martin F."/>
        </authorList>
    </citation>
    <scope>NUCLEOTIDE SEQUENCE [LARGE SCALE GENOMIC DNA]</scope>
    <source>
        <strain evidence="13 14">FD-317 M1</strain>
    </source>
</reference>
<dbReference type="GO" id="GO:0005789">
    <property type="term" value="C:endoplasmic reticulum membrane"/>
    <property type="evidence" value="ECO:0007669"/>
    <property type="project" value="UniProtKB-SubCell"/>
</dbReference>
<dbReference type="AlphaFoldDB" id="A0A0D0CGI7"/>
<evidence type="ECO:0000256" key="2">
    <source>
        <dbReference type="ARBA" id="ARBA00008203"/>
    </source>
</evidence>
<dbReference type="Pfam" id="PF20520">
    <property type="entry name" value="Ac45-VOA1_TM"/>
    <property type="match status" value="1"/>
</dbReference>
<evidence type="ECO:0000256" key="7">
    <source>
        <dbReference type="ARBA" id="ARBA00022989"/>
    </source>
</evidence>
<keyword evidence="8 10" id="KW-0472">Membrane</keyword>
<evidence type="ECO:0000256" key="1">
    <source>
        <dbReference type="ARBA" id="ARBA00004115"/>
    </source>
</evidence>
<evidence type="ECO:0000256" key="4">
    <source>
        <dbReference type="ARBA" id="ARBA00022692"/>
    </source>
</evidence>
<dbReference type="GO" id="GO:0006078">
    <property type="term" value="P:(1-&gt;6)-beta-D-glucan biosynthetic process"/>
    <property type="evidence" value="ECO:0007669"/>
    <property type="project" value="TreeGrafter"/>
</dbReference>
<keyword evidence="6" id="KW-0256">Endoplasmic reticulum</keyword>
<feature type="transmembrane region" description="Helical" evidence="10">
    <location>
        <begin position="232"/>
        <end position="256"/>
    </location>
</feature>
<comment type="subcellular location">
    <subcellularLocation>
        <location evidence="1">Endoplasmic reticulum membrane</location>
        <topology evidence="1">Single-pass type I membrane protein</topology>
    </subcellularLocation>
</comment>
<dbReference type="PANTHER" id="PTHR28285:SF1">
    <property type="entry name" value="PROTEIN BIG1"/>
    <property type="match status" value="1"/>
</dbReference>
<dbReference type="Proteomes" id="UP000053593">
    <property type="component" value="Unassembled WGS sequence"/>
</dbReference>
<evidence type="ECO:0000256" key="9">
    <source>
        <dbReference type="ARBA" id="ARBA00023316"/>
    </source>
</evidence>
<dbReference type="GO" id="GO:0071555">
    <property type="term" value="P:cell wall organization"/>
    <property type="evidence" value="ECO:0007669"/>
    <property type="project" value="UniProtKB-KW"/>
</dbReference>
<proteinExistence type="inferred from homology"/>
<evidence type="ECO:0000313" key="14">
    <source>
        <dbReference type="Proteomes" id="UP000053593"/>
    </source>
</evidence>
<evidence type="ECO:0000313" key="13">
    <source>
        <dbReference type="EMBL" id="KIK57302.1"/>
    </source>
</evidence>
<evidence type="ECO:0000256" key="3">
    <source>
        <dbReference type="ARBA" id="ARBA00022089"/>
    </source>
</evidence>
<comment type="similarity">
    <text evidence="2">Belongs to the BIG1 family.</text>
</comment>
<dbReference type="HOGENOM" id="CLU_083986_0_0_1"/>
<sequence length="283" mass="30742">MTRLALLLACSPLALAFSNTAPFIAWSSHSSSLIDRLPSAIDTLHSKSLFDTILLNDDVCNHQAIVLVHQPGLHASDLRQLSKSSHIARSLSSAPSTRQYAYPLSTSDEEPFEFAQSVSKKCQSRLVNVRPGHSYSGSEKSIVVVNMPGIAMEGSHRKDVMAEHDALLSTTLDSLPFSNRVIIYTGSASILSKRQEDLATPDRPVLDLASSSASSPSTMATNKSGILHRYQLLTPGLIMVLLIVLFIFLPILYFGISALASIQSPLRLDALPKGYNASERKNQ</sequence>
<evidence type="ECO:0000256" key="10">
    <source>
        <dbReference type="SAM" id="Phobius"/>
    </source>
</evidence>
<evidence type="ECO:0000256" key="5">
    <source>
        <dbReference type="ARBA" id="ARBA00022729"/>
    </source>
</evidence>
<keyword evidence="4 10" id="KW-0812">Transmembrane</keyword>
<name>A0A0D0CGI7_9AGAR</name>